<feature type="compositionally biased region" description="Pro residues" evidence="1">
    <location>
        <begin position="79"/>
        <end position="88"/>
    </location>
</feature>
<comment type="caution">
    <text evidence="4">The sequence shown here is derived from an EMBL/GenBank/DDBJ whole genome shotgun (WGS) entry which is preliminary data.</text>
</comment>
<feature type="compositionally biased region" description="Low complexity" evidence="1">
    <location>
        <begin position="54"/>
        <end position="78"/>
    </location>
</feature>
<gene>
    <name evidence="4" type="ORF">V1633_08630</name>
</gene>
<feature type="domain" description="PASTA" evidence="3">
    <location>
        <begin position="152"/>
        <end position="213"/>
    </location>
</feature>
<evidence type="ECO:0000313" key="5">
    <source>
        <dbReference type="Proteomes" id="UP001332243"/>
    </source>
</evidence>
<evidence type="ECO:0000313" key="4">
    <source>
        <dbReference type="EMBL" id="MEE6258554.1"/>
    </source>
</evidence>
<dbReference type="Proteomes" id="UP001332243">
    <property type="component" value="Unassembled WGS sequence"/>
</dbReference>
<dbReference type="SMART" id="SM00740">
    <property type="entry name" value="PASTA"/>
    <property type="match status" value="2"/>
</dbReference>
<feature type="region of interest" description="Disordered" evidence="1">
    <location>
        <begin position="52"/>
        <end position="95"/>
    </location>
</feature>
<dbReference type="PROSITE" id="PS51178">
    <property type="entry name" value="PASTA"/>
    <property type="match status" value="2"/>
</dbReference>
<evidence type="ECO:0000259" key="3">
    <source>
        <dbReference type="PROSITE" id="PS51178"/>
    </source>
</evidence>
<dbReference type="Pfam" id="PF03793">
    <property type="entry name" value="PASTA"/>
    <property type="match status" value="2"/>
</dbReference>
<dbReference type="RefSeq" id="WP_331213654.1">
    <property type="nucleotide sequence ID" value="NZ_JAZGQK010000006.1"/>
</dbReference>
<keyword evidence="5" id="KW-1185">Reference proteome</keyword>
<dbReference type="InterPro" id="IPR005543">
    <property type="entry name" value="PASTA_dom"/>
</dbReference>
<keyword evidence="2" id="KW-1133">Transmembrane helix</keyword>
<feature type="region of interest" description="Disordered" evidence="1">
    <location>
        <begin position="178"/>
        <end position="204"/>
    </location>
</feature>
<reference evidence="4 5" key="1">
    <citation type="submission" date="2024-01" db="EMBL/GenBank/DDBJ databases">
        <title>Genome insights into Plantactinospora sonchi sp. nov.</title>
        <authorList>
            <person name="Wang L."/>
        </authorList>
    </citation>
    <scope>NUCLEOTIDE SEQUENCE [LARGE SCALE GENOMIC DNA]</scope>
    <source>
        <strain evidence="4 5">NEAU-QY2</strain>
    </source>
</reference>
<dbReference type="CDD" id="cd06577">
    <property type="entry name" value="PASTA_pknB"/>
    <property type="match status" value="1"/>
</dbReference>
<keyword evidence="2" id="KW-0812">Transmembrane</keyword>
<dbReference type="EMBL" id="JAZGQK010000006">
    <property type="protein sequence ID" value="MEE6258554.1"/>
    <property type="molecule type" value="Genomic_DNA"/>
</dbReference>
<feature type="transmembrane region" description="Helical" evidence="2">
    <location>
        <begin position="20"/>
        <end position="42"/>
    </location>
</feature>
<evidence type="ECO:0000256" key="1">
    <source>
        <dbReference type="SAM" id="MobiDB-lite"/>
    </source>
</evidence>
<sequence>MTGRPGTDSGAGHSSRAGLVAGGAVGLVLCAVVGALGGYLLADGDAVGPGQGAGPVATSGAATPTKTSRAATPARTPTSRPPTTPPPIGGMQLPDLRGQDFREARLDLRSRGLGVEVVFGGAGTDSSIHRTVPQGGSTVKRGITVKLYVVGGPPPVVVPEVVGQSCRQAARQLVDEGLYPRYPSGESGQVREQDPPAGSTLSWNDQVRLHCGTAGTPTGVPTS</sequence>
<name>A0ABU7RPX5_9ACTN</name>
<keyword evidence="2" id="KW-0472">Membrane</keyword>
<dbReference type="SUPFAM" id="SSF54184">
    <property type="entry name" value="Penicillin-binding protein 2x (pbp-2x), c-terminal domain"/>
    <property type="match status" value="1"/>
</dbReference>
<accession>A0ABU7RPX5</accession>
<organism evidence="4 5">
    <name type="scientific">Plantactinospora sonchi</name>
    <dbReference type="NCBI Taxonomy" id="1544735"/>
    <lineage>
        <taxon>Bacteria</taxon>
        <taxon>Bacillati</taxon>
        <taxon>Actinomycetota</taxon>
        <taxon>Actinomycetes</taxon>
        <taxon>Micromonosporales</taxon>
        <taxon>Micromonosporaceae</taxon>
        <taxon>Plantactinospora</taxon>
    </lineage>
</organism>
<protein>
    <submittedName>
        <fullName evidence="4">PASTA domain-containing protein</fullName>
    </submittedName>
</protein>
<dbReference type="Gene3D" id="3.30.10.20">
    <property type="match status" value="2"/>
</dbReference>
<feature type="domain" description="PASTA" evidence="3">
    <location>
        <begin position="84"/>
        <end position="151"/>
    </location>
</feature>
<proteinExistence type="predicted"/>
<evidence type="ECO:0000256" key="2">
    <source>
        <dbReference type="SAM" id="Phobius"/>
    </source>
</evidence>